<comment type="caution">
    <text evidence="1">The sequence shown here is derived from an EMBL/GenBank/DDBJ whole genome shotgun (WGS) entry which is preliminary data.</text>
</comment>
<keyword evidence="2" id="KW-1185">Reference proteome</keyword>
<dbReference type="Proteomes" id="UP001162972">
    <property type="component" value="Chromosome 17"/>
</dbReference>
<evidence type="ECO:0000313" key="2">
    <source>
        <dbReference type="Proteomes" id="UP001162972"/>
    </source>
</evidence>
<name>A0AAD6KD58_9ROSI</name>
<gene>
    <name evidence="1" type="ORF">OIU84_028686</name>
</gene>
<dbReference type="AlphaFoldDB" id="A0AAD6KD58"/>
<reference evidence="1 2" key="1">
    <citation type="journal article" date="2023" name="Int. J. Mol. Sci.">
        <title>De Novo Assembly and Annotation of 11 Diverse Shrub Willow (Salix) Genomes Reveals Novel Gene Organization in Sex-Linked Regions.</title>
        <authorList>
            <person name="Hyden B."/>
            <person name="Feng K."/>
            <person name="Yates T.B."/>
            <person name="Jawdy S."/>
            <person name="Cereghino C."/>
            <person name="Smart L.B."/>
            <person name="Muchero W."/>
        </authorList>
    </citation>
    <scope>NUCLEOTIDE SEQUENCE [LARGE SCALE GENOMIC DNA]</scope>
    <source>
        <tissue evidence="1">Shoot tip</tissue>
    </source>
</reference>
<accession>A0AAD6KD58</accession>
<organism evidence="1 2">
    <name type="scientific">Salix udensis</name>
    <dbReference type="NCBI Taxonomy" id="889485"/>
    <lineage>
        <taxon>Eukaryota</taxon>
        <taxon>Viridiplantae</taxon>
        <taxon>Streptophyta</taxon>
        <taxon>Embryophyta</taxon>
        <taxon>Tracheophyta</taxon>
        <taxon>Spermatophyta</taxon>
        <taxon>Magnoliopsida</taxon>
        <taxon>eudicotyledons</taxon>
        <taxon>Gunneridae</taxon>
        <taxon>Pentapetalae</taxon>
        <taxon>rosids</taxon>
        <taxon>fabids</taxon>
        <taxon>Malpighiales</taxon>
        <taxon>Salicaceae</taxon>
        <taxon>Saliceae</taxon>
        <taxon>Salix</taxon>
    </lineage>
</organism>
<sequence>MLYSSKSSDHGEEDDKTGIRLSIRALPMLTPPLALVLDF</sequence>
<proteinExistence type="predicted"/>
<dbReference type="EMBL" id="JAPFFJ010000008">
    <property type="protein sequence ID" value="KAJ6421358.1"/>
    <property type="molecule type" value="Genomic_DNA"/>
</dbReference>
<protein>
    <submittedName>
        <fullName evidence="1">Uncharacterized protein</fullName>
    </submittedName>
</protein>
<evidence type="ECO:0000313" key="1">
    <source>
        <dbReference type="EMBL" id="KAJ6421358.1"/>
    </source>
</evidence>